<dbReference type="EMBL" id="JANPWB010000014">
    <property type="protein sequence ID" value="KAJ1100013.1"/>
    <property type="molecule type" value="Genomic_DNA"/>
</dbReference>
<organism evidence="1 2">
    <name type="scientific">Pleurodeles waltl</name>
    <name type="common">Iberian ribbed newt</name>
    <dbReference type="NCBI Taxonomy" id="8319"/>
    <lineage>
        <taxon>Eukaryota</taxon>
        <taxon>Metazoa</taxon>
        <taxon>Chordata</taxon>
        <taxon>Craniata</taxon>
        <taxon>Vertebrata</taxon>
        <taxon>Euteleostomi</taxon>
        <taxon>Amphibia</taxon>
        <taxon>Batrachia</taxon>
        <taxon>Caudata</taxon>
        <taxon>Salamandroidea</taxon>
        <taxon>Salamandridae</taxon>
        <taxon>Pleurodelinae</taxon>
        <taxon>Pleurodeles</taxon>
    </lineage>
</organism>
<reference evidence="1" key="1">
    <citation type="journal article" date="2022" name="bioRxiv">
        <title>Sequencing and chromosome-scale assembly of the giantPleurodeles waltlgenome.</title>
        <authorList>
            <person name="Brown T."/>
            <person name="Elewa A."/>
            <person name="Iarovenko S."/>
            <person name="Subramanian E."/>
            <person name="Araus A.J."/>
            <person name="Petzold A."/>
            <person name="Susuki M."/>
            <person name="Suzuki K.-i.T."/>
            <person name="Hayashi T."/>
            <person name="Toyoda A."/>
            <person name="Oliveira C."/>
            <person name="Osipova E."/>
            <person name="Leigh N.D."/>
            <person name="Simon A."/>
            <person name="Yun M.H."/>
        </authorList>
    </citation>
    <scope>NUCLEOTIDE SEQUENCE</scope>
    <source>
        <strain evidence="1">20211129_DDA</strain>
        <tissue evidence="1">Liver</tissue>
    </source>
</reference>
<evidence type="ECO:0000313" key="2">
    <source>
        <dbReference type="Proteomes" id="UP001066276"/>
    </source>
</evidence>
<accession>A0AAV7M9J9</accession>
<keyword evidence="2" id="KW-1185">Reference proteome</keyword>
<gene>
    <name evidence="1" type="ORF">NDU88_005103</name>
</gene>
<comment type="caution">
    <text evidence="1">The sequence shown here is derived from an EMBL/GenBank/DDBJ whole genome shotgun (WGS) entry which is preliminary data.</text>
</comment>
<evidence type="ECO:0008006" key="3">
    <source>
        <dbReference type="Google" id="ProtNLM"/>
    </source>
</evidence>
<protein>
    <recommendedName>
        <fullName evidence="3">DUF4435 domain-containing protein</fullName>
    </recommendedName>
</protein>
<dbReference type="Proteomes" id="UP001066276">
    <property type="component" value="Chromosome 10"/>
</dbReference>
<sequence length="260" mass="30253">MERAETSVHRHAFNFTSFYNADDYTTNDKSELAADRGNAFFFLQERIHKSTPRSQVLILEGHDEDIMSFVAALRGLAVTCDFRDLGDSLIRDQIVRCANNKKIREKLLSIDPSLEESIQIARSMEHTEAWMREIDITKNCMKDFHKERTVEVNEFKLKKRTENIDRPAERKNTSIVCFRSLKGREPASKESPWWLQEKKQVWVDREGMKVRVMNSQERIKIRYDNRKGVKNVSVEKGDWVGVKKSGIVKKGDSNLVNLSE</sequence>
<dbReference type="AlphaFoldDB" id="A0AAV7M9J9"/>
<name>A0AAV7M9J9_PLEWA</name>
<evidence type="ECO:0000313" key="1">
    <source>
        <dbReference type="EMBL" id="KAJ1100013.1"/>
    </source>
</evidence>
<proteinExistence type="predicted"/>